<feature type="transmembrane region" description="Helical" evidence="1">
    <location>
        <begin position="21"/>
        <end position="39"/>
    </location>
</feature>
<name>A0ABR7Q947_9FLAO</name>
<keyword evidence="1" id="KW-1133">Transmembrane helix</keyword>
<dbReference type="EMBL" id="JACGWS010000005">
    <property type="protein sequence ID" value="MBC8754849.1"/>
    <property type="molecule type" value="Genomic_DNA"/>
</dbReference>
<gene>
    <name evidence="2" type="ORF">H2O64_09220</name>
</gene>
<evidence type="ECO:0008006" key="4">
    <source>
        <dbReference type="Google" id="ProtNLM"/>
    </source>
</evidence>
<keyword evidence="1" id="KW-0812">Transmembrane</keyword>
<evidence type="ECO:0000313" key="2">
    <source>
        <dbReference type="EMBL" id="MBC8754849.1"/>
    </source>
</evidence>
<evidence type="ECO:0000256" key="1">
    <source>
        <dbReference type="SAM" id="Phobius"/>
    </source>
</evidence>
<comment type="caution">
    <text evidence="2">The sequence shown here is derived from an EMBL/GenBank/DDBJ whole genome shotgun (WGS) entry which is preliminary data.</text>
</comment>
<proteinExistence type="predicted"/>
<dbReference type="RefSeq" id="WP_187561904.1">
    <property type="nucleotide sequence ID" value="NZ_JACGWS010000005.1"/>
</dbReference>
<keyword evidence="3" id="KW-1185">Reference proteome</keyword>
<dbReference type="Proteomes" id="UP000619238">
    <property type="component" value="Unassembled WGS sequence"/>
</dbReference>
<keyword evidence="1" id="KW-0472">Membrane</keyword>
<organism evidence="2 3">
    <name type="scientific">Kordia aestuariivivens</name>
    <dbReference type="NCBI Taxonomy" id="2759037"/>
    <lineage>
        <taxon>Bacteria</taxon>
        <taxon>Pseudomonadati</taxon>
        <taxon>Bacteroidota</taxon>
        <taxon>Flavobacteriia</taxon>
        <taxon>Flavobacteriales</taxon>
        <taxon>Flavobacteriaceae</taxon>
        <taxon>Kordia</taxon>
    </lineage>
</organism>
<feature type="transmembrane region" description="Helical" evidence="1">
    <location>
        <begin position="110"/>
        <end position="127"/>
    </location>
</feature>
<feature type="transmembrane region" description="Helical" evidence="1">
    <location>
        <begin position="133"/>
        <end position="154"/>
    </location>
</feature>
<accession>A0ABR7Q947</accession>
<feature type="transmembrane region" description="Helical" evidence="1">
    <location>
        <begin position="166"/>
        <end position="188"/>
    </location>
</feature>
<feature type="transmembrane region" description="Helical" evidence="1">
    <location>
        <begin position="79"/>
        <end position="98"/>
    </location>
</feature>
<evidence type="ECO:0000313" key="3">
    <source>
        <dbReference type="Proteomes" id="UP000619238"/>
    </source>
</evidence>
<reference evidence="2 3" key="1">
    <citation type="submission" date="2020-07" db="EMBL/GenBank/DDBJ databases">
        <title>Description of Kordia aestuariivivens sp. nov., isolated from a tidal flat.</title>
        <authorList>
            <person name="Park S."/>
            <person name="Yoon J.-H."/>
        </authorList>
    </citation>
    <scope>NUCLEOTIDE SEQUENCE [LARGE SCALE GENOMIC DNA]</scope>
    <source>
        <strain evidence="2 3">YSTF-M3</strain>
    </source>
</reference>
<protein>
    <recommendedName>
        <fullName evidence="4">Yip1 domain-containing protein</fullName>
    </recommendedName>
</protein>
<sequence length="190" mass="21748">MGLLGDIDELKNKWKNASLSLKILVILTSFINLNAIASLSETIFKWKSFILVGIEFYNSTIIEPIKTLLEFFHLNLSETLINLIIVNTMIYGSLLRLLFWEEKPIKSNNLKDSLPIVFIIAFNFWLATFAYRIVIYPINFIAFFAPVLFLGYFLKITSLNKKEKMILLWPIIIPIIAVLVAAAFNAGLSR</sequence>